<dbReference type="Proteomes" id="UP000043316">
    <property type="component" value="Unassembled WGS sequence"/>
</dbReference>
<dbReference type="InterPro" id="IPR048990">
    <property type="entry name" value="StcE_b-sandwich"/>
</dbReference>
<dbReference type="GO" id="GO:0008237">
    <property type="term" value="F:metallopeptidase activity"/>
    <property type="evidence" value="ECO:0007669"/>
    <property type="project" value="InterPro"/>
</dbReference>
<dbReference type="Gene3D" id="3.40.390.10">
    <property type="entry name" value="Collagenase (Catalytic Domain)"/>
    <property type="match status" value="1"/>
</dbReference>
<dbReference type="AlphaFoldDB" id="A0A0H5LWK5"/>
<evidence type="ECO:0000313" key="3">
    <source>
        <dbReference type="Proteomes" id="UP000043316"/>
    </source>
</evidence>
<evidence type="ECO:0000313" key="2">
    <source>
        <dbReference type="EMBL" id="CRY55420.1"/>
    </source>
</evidence>
<protein>
    <recommendedName>
        <fullName evidence="1">Metalloprotease StcE beta-sandwich domain-containing protein</fullName>
    </recommendedName>
</protein>
<organism evidence="2 3">
    <name type="scientific">Yersinia intermedia</name>
    <dbReference type="NCBI Taxonomy" id="631"/>
    <lineage>
        <taxon>Bacteria</taxon>
        <taxon>Pseudomonadati</taxon>
        <taxon>Pseudomonadota</taxon>
        <taxon>Gammaproteobacteria</taxon>
        <taxon>Enterobacterales</taxon>
        <taxon>Yersiniaceae</taxon>
        <taxon>Yersinia</taxon>
    </lineage>
</organism>
<feature type="domain" description="Metalloprotease StcE beta-sandwich" evidence="1">
    <location>
        <begin position="563"/>
        <end position="630"/>
    </location>
</feature>
<dbReference type="Pfam" id="PF13582">
    <property type="entry name" value="Reprolysin_3"/>
    <property type="match status" value="1"/>
</dbReference>
<feature type="domain" description="Metalloprotease StcE beta-sandwich" evidence="1">
    <location>
        <begin position="468"/>
        <end position="540"/>
    </location>
</feature>
<proteinExistence type="predicted"/>
<dbReference type="SUPFAM" id="SSF55486">
    <property type="entry name" value="Metalloproteases ('zincins'), catalytic domain"/>
    <property type="match status" value="1"/>
</dbReference>
<dbReference type="EMBL" id="CWJI01000005">
    <property type="protein sequence ID" value="CRY55420.1"/>
    <property type="molecule type" value="Genomic_DNA"/>
</dbReference>
<feature type="domain" description="Metalloprotease StcE beta-sandwich" evidence="1">
    <location>
        <begin position="27"/>
        <end position="90"/>
    </location>
</feature>
<accession>A0A0H5LWK5</accession>
<dbReference type="RefSeq" id="WP_053009683.1">
    <property type="nucleotide sequence ID" value="NZ_CWJI01000005.1"/>
</dbReference>
<dbReference type="Pfam" id="PF20944">
    <property type="entry name" value="StcE_b-sandwich"/>
    <property type="match status" value="6"/>
</dbReference>
<feature type="domain" description="Metalloprotease StcE beta-sandwich" evidence="1">
    <location>
        <begin position="114"/>
        <end position="188"/>
    </location>
</feature>
<feature type="domain" description="Metalloprotease StcE beta-sandwich" evidence="1">
    <location>
        <begin position="375"/>
        <end position="447"/>
    </location>
</feature>
<evidence type="ECO:0000259" key="1">
    <source>
        <dbReference type="Pfam" id="PF20944"/>
    </source>
</evidence>
<reference evidence="3" key="1">
    <citation type="submission" date="2015-03" db="EMBL/GenBank/DDBJ databases">
        <authorList>
            <consortium name="Pathogen Informatics"/>
        </authorList>
    </citation>
    <scope>NUCLEOTIDE SEQUENCE [LARGE SCALE GENOMIC DNA]</scope>
    <source>
        <strain evidence="3">R148</strain>
    </source>
</reference>
<dbReference type="InterPro" id="IPR024079">
    <property type="entry name" value="MetalloPept_cat_dom_sf"/>
</dbReference>
<gene>
    <name evidence="2" type="ORF">ERS008476_02413</name>
</gene>
<sequence length="830" mass="92089">MKGYTLFTSPNELGRNVLPSGYDEVIFELSDGNWINNIVLPEYPEDKCSVVIRTSATWNAVLQLPLVGPVEIKAGSQYTLEYDADIQQWNIKVSGIQYLSPNSVGHVIPDNPQNMTYYSMNNCNYVTEVTLPAIAKDGDNILIRSIACKKSKVSADNILYSGETVIEHGEQYVFKYQSSCNLSGWIRDSVNLEPFDDTSHVIPNLIESNSVDGNKIPKHTIEGSLSDINGEISNSIKNTRIFDENEIGDTILEKVKERKKRSISNKLSTTPDQLGSGVLPSGYDDIVFELYDGNWTKDVILPLQPVDGTSVVIKSTATYDADLHLPFTQLKITSGSEYTLEYHEDIQQWDIQGQGVIHLTPNSDGSLISDNLQGIVYYKMDNNDWVPEITLPSTAKDDSIIIIRSTASNDSKVSADNLLYASTTTIKSGDQYVFKYLKGFNRWALNSSPIRNVEVDISSSELPTPTAQTTVVTLTDSHWREKVKLPAKSADRDKMTLKSLTDAVTLIDTANINNSGSMSLSNGQQYDFFYIAEKGKWQLIDSPDTFYEAQDIIDGKIPELQTPRTVINAANGNYQPNLYLPAAQEPGSRVVINSEAELEISVLADNSNYKISNGEAVAFKVDEQGNWNRETVTIDLLLLYSDKAADRLGEDAMRKRLIEGFILTNEALENSGTNFRYRIVGLRQVEAKVHWNSLSNPLEELREDATVQGWRNILKADGIYYEGTEDGCGLAWLGSWGRDRNMVATGSINCGTTVMRHELGHNMGLSHGGESESYSQGYGLLSTIMAGNAIPYYSTPDRYTIDYGIPMGIPNKIDAVQAMNSLSSKVSAYR</sequence>
<dbReference type="Gene3D" id="2.60.120.1230">
    <property type="match status" value="6"/>
</dbReference>
<feature type="domain" description="Metalloprotease StcE beta-sandwich" evidence="1">
    <location>
        <begin position="287"/>
        <end position="352"/>
    </location>
</feature>
<name>A0A0H5LWK5_YERIN</name>